<comment type="caution">
    <text evidence="1">The sequence shown here is derived from an EMBL/GenBank/DDBJ whole genome shotgun (WGS) entry which is preliminary data.</text>
</comment>
<accession>A0AAE3FQG3</accession>
<dbReference type="Proteomes" id="UP001202674">
    <property type="component" value="Unassembled WGS sequence"/>
</dbReference>
<keyword evidence="2" id="KW-1185">Reference proteome</keyword>
<protein>
    <submittedName>
        <fullName evidence="1">Uncharacterized protein</fullName>
    </submittedName>
</protein>
<name>A0AAE3FQG3_9EURY</name>
<dbReference type="PROSITE" id="PS51257">
    <property type="entry name" value="PROKAR_LIPOPROTEIN"/>
    <property type="match status" value="1"/>
</dbReference>
<reference evidence="1 2" key="1">
    <citation type="journal article" date="2022" name="Syst. Appl. Microbiol.">
        <title>Natronocalculus amylovorans gen. nov., sp. nov., and Natranaeroarchaeum aerophilus sp. nov., dominant culturable amylolytic natronoarchaea from hypersaline soda lakes in southwestern Siberia.</title>
        <authorList>
            <person name="Sorokin D.Y."/>
            <person name="Elcheninov A.G."/>
            <person name="Khizhniak T.V."/>
            <person name="Koenen M."/>
            <person name="Bale N.J."/>
            <person name="Damste J.S.S."/>
            <person name="Kublanov I.V."/>
        </authorList>
    </citation>
    <scope>NUCLEOTIDE SEQUENCE [LARGE SCALE GENOMIC DNA]</scope>
    <source>
        <strain evidence="1 2">AArc-St1-1</strain>
    </source>
</reference>
<dbReference type="EMBL" id="JAKRVY010000002">
    <property type="protein sequence ID" value="MCL9813271.1"/>
    <property type="molecule type" value="Genomic_DNA"/>
</dbReference>
<organism evidence="1 2">
    <name type="scientific">Natranaeroarchaeum aerophilus</name>
    <dbReference type="NCBI Taxonomy" id="2917711"/>
    <lineage>
        <taxon>Archaea</taxon>
        <taxon>Methanobacteriati</taxon>
        <taxon>Methanobacteriota</taxon>
        <taxon>Stenosarchaea group</taxon>
        <taxon>Halobacteria</taxon>
        <taxon>Halobacteriales</taxon>
        <taxon>Natronoarchaeaceae</taxon>
        <taxon>Natranaeroarchaeum</taxon>
    </lineage>
</organism>
<evidence type="ECO:0000313" key="1">
    <source>
        <dbReference type="EMBL" id="MCL9813271.1"/>
    </source>
</evidence>
<dbReference type="RefSeq" id="WP_250595547.1">
    <property type="nucleotide sequence ID" value="NZ_JAKRVY010000002.1"/>
</dbReference>
<sequence length="267" mass="29327">MNRRAFLSAATTGCATTTAGCLGGDGVDNHGYERCTSSFIPLYEFPTEVSTEIETALRDGEYTADELTYPEIVAEDSILWDTEQNRYYEHHVHADDSFLGRGETMLTFEEVTPTRGQPPELTVSNQTDDAVDVSVTIAEDGGEAVITDELTVEPTDWLNEVESVSSGEYVGRKGEMLRAPGLECPNELQDYEVVLETNSSNVSTSHEAIVSVTPRMEHFFVQIGSDGIVSGEIWENSGFFQSQDELDSKDGQNWACATPLGGWPEEN</sequence>
<dbReference type="AlphaFoldDB" id="A0AAE3FQG3"/>
<proteinExistence type="predicted"/>
<evidence type="ECO:0000313" key="2">
    <source>
        <dbReference type="Proteomes" id="UP001202674"/>
    </source>
</evidence>
<gene>
    <name evidence="1" type="ORF">AArcSt11_06340</name>
</gene>